<dbReference type="EMBL" id="LT670849">
    <property type="protein sequence ID" value="SHN75431.1"/>
    <property type="molecule type" value="Genomic_DNA"/>
</dbReference>
<proteinExistence type="predicted"/>
<feature type="transmembrane region" description="Helical" evidence="5">
    <location>
        <begin position="142"/>
        <end position="162"/>
    </location>
</feature>
<feature type="transmembrane region" description="Helical" evidence="5">
    <location>
        <begin position="49"/>
        <end position="70"/>
    </location>
</feature>
<comment type="subcellular location">
    <subcellularLocation>
        <location evidence="1">Endomembrane system</location>
        <topology evidence="1">Multi-pass membrane protein</topology>
    </subcellularLocation>
</comment>
<feature type="transmembrane region" description="Helical" evidence="5">
    <location>
        <begin position="21"/>
        <end position="43"/>
    </location>
</feature>
<dbReference type="Proteomes" id="UP000184096">
    <property type="component" value="Chromosome I"/>
</dbReference>
<name>A0A1M7TXH8_9BRAD</name>
<keyword evidence="4 5" id="KW-0472">Membrane</keyword>
<evidence type="ECO:0000313" key="7">
    <source>
        <dbReference type="Proteomes" id="UP000184096"/>
    </source>
</evidence>
<sequence length="225" mass="22810">MKTGSILQRLRDSVANAAGTIVFGMEDGTVSIFGLIFGVAATTSSTKTVLIAGASGAAAAAVSMMAGAYLDAETTQDKSDANRQASDSSGASLSSRLLDAGLTPQQSDALSAAVQNDRSAADGLLLALNGAAKERLNPVEQALWMLFADFFAAAVPILPFVFLPIDRARIVSGIVTVALLVGLGIGRAQLGRRNVIRTVTETVALGVGAAIAGVAIGVLIDHSLA</sequence>
<reference evidence="7" key="1">
    <citation type="submission" date="2016-11" db="EMBL/GenBank/DDBJ databases">
        <authorList>
            <person name="Varghese N."/>
            <person name="Submissions S."/>
        </authorList>
    </citation>
    <scope>NUCLEOTIDE SEQUENCE [LARGE SCALE GENOMIC DNA]</scope>
    <source>
        <strain evidence="7">GAS401</strain>
    </source>
</reference>
<keyword evidence="7" id="KW-1185">Reference proteome</keyword>
<dbReference type="PANTHER" id="PTHR31851">
    <property type="entry name" value="FE(2+)/MN(2+) TRANSPORTER PCL1"/>
    <property type="match status" value="1"/>
</dbReference>
<dbReference type="GO" id="GO:0030026">
    <property type="term" value="P:intracellular manganese ion homeostasis"/>
    <property type="evidence" value="ECO:0007669"/>
    <property type="project" value="InterPro"/>
</dbReference>
<dbReference type="GO" id="GO:0012505">
    <property type="term" value="C:endomembrane system"/>
    <property type="evidence" value="ECO:0007669"/>
    <property type="project" value="UniProtKB-SubCell"/>
</dbReference>
<evidence type="ECO:0000313" key="6">
    <source>
        <dbReference type="EMBL" id="SHN75431.1"/>
    </source>
</evidence>
<dbReference type="AlphaFoldDB" id="A0A1M7TXH8"/>
<dbReference type="Pfam" id="PF01988">
    <property type="entry name" value="VIT1"/>
    <property type="match status" value="1"/>
</dbReference>
<accession>A0A1M7TXH8</accession>
<dbReference type="InterPro" id="IPR008217">
    <property type="entry name" value="Ccc1_fam"/>
</dbReference>
<evidence type="ECO:0000256" key="5">
    <source>
        <dbReference type="SAM" id="Phobius"/>
    </source>
</evidence>
<keyword evidence="3 5" id="KW-1133">Transmembrane helix</keyword>
<dbReference type="RefSeq" id="WP_072818637.1">
    <property type="nucleotide sequence ID" value="NZ_LT670849.1"/>
</dbReference>
<evidence type="ECO:0000256" key="2">
    <source>
        <dbReference type="ARBA" id="ARBA00022692"/>
    </source>
</evidence>
<feature type="transmembrane region" description="Helical" evidence="5">
    <location>
        <begin position="198"/>
        <end position="220"/>
    </location>
</feature>
<keyword evidence="2 5" id="KW-0812">Transmembrane</keyword>
<protein>
    <submittedName>
        <fullName evidence="6">Predicted Fe2+/Mn2+ transporter, VIT1/CCC1 family</fullName>
    </submittedName>
</protein>
<evidence type="ECO:0000256" key="1">
    <source>
        <dbReference type="ARBA" id="ARBA00004127"/>
    </source>
</evidence>
<evidence type="ECO:0000256" key="4">
    <source>
        <dbReference type="ARBA" id="ARBA00023136"/>
    </source>
</evidence>
<organism evidence="6 7">
    <name type="scientific">Bradyrhizobium erythrophlei</name>
    <dbReference type="NCBI Taxonomy" id="1437360"/>
    <lineage>
        <taxon>Bacteria</taxon>
        <taxon>Pseudomonadati</taxon>
        <taxon>Pseudomonadota</taxon>
        <taxon>Alphaproteobacteria</taxon>
        <taxon>Hyphomicrobiales</taxon>
        <taxon>Nitrobacteraceae</taxon>
        <taxon>Bradyrhizobium</taxon>
    </lineage>
</organism>
<feature type="transmembrane region" description="Helical" evidence="5">
    <location>
        <begin position="168"/>
        <end position="186"/>
    </location>
</feature>
<dbReference type="GO" id="GO:0005384">
    <property type="term" value="F:manganese ion transmembrane transporter activity"/>
    <property type="evidence" value="ECO:0007669"/>
    <property type="project" value="InterPro"/>
</dbReference>
<gene>
    <name evidence="6" type="ORF">SAMN05444170_2957</name>
</gene>
<evidence type="ECO:0000256" key="3">
    <source>
        <dbReference type="ARBA" id="ARBA00022989"/>
    </source>
</evidence>